<name>A0ABN3CSU1_9ACTN</name>
<evidence type="ECO:0000256" key="1">
    <source>
        <dbReference type="SAM" id="MobiDB-lite"/>
    </source>
</evidence>
<sequence>MAGVQPSFGEPVEQGGRRRADRRPRYASRTVRQRRPAHPARPARPAWINKPKTNQPMDDATEKTTQN</sequence>
<reference evidence="2 3" key="1">
    <citation type="journal article" date="2019" name="Int. J. Syst. Evol. Microbiol.">
        <title>The Global Catalogue of Microorganisms (GCM) 10K type strain sequencing project: providing services to taxonomists for standard genome sequencing and annotation.</title>
        <authorList>
            <consortium name="The Broad Institute Genomics Platform"/>
            <consortium name="The Broad Institute Genome Sequencing Center for Infectious Disease"/>
            <person name="Wu L."/>
            <person name="Ma J."/>
        </authorList>
    </citation>
    <scope>NUCLEOTIDE SEQUENCE [LARGE SCALE GENOMIC DNA]</scope>
    <source>
        <strain evidence="2 3">JCM 16114</strain>
    </source>
</reference>
<dbReference type="Proteomes" id="UP001499843">
    <property type="component" value="Unassembled WGS sequence"/>
</dbReference>
<protein>
    <submittedName>
        <fullName evidence="2">Uncharacterized protein</fullName>
    </submittedName>
</protein>
<feature type="compositionally biased region" description="Basic residues" evidence="1">
    <location>
        <begin position="17"/>
        <end position="38"/>
    </location>
</feature>
<comment type="caution">
    <text evidence="2">The sequence shown here is derived from an EMBL/GenBank/DDBJ whole genome shotgun (WGS) entry which is preliminary data.</text>
</comment>
<accession>A0ABN3CSU1</accession>
<feature type="region of interest" description="Disordered" evidence="1">
    <location>
        <begin position="1"/>
        <end position="67"/>
    </location>
</feature>
<keyword evidence="3" id="KW-1185">Reference proteome</keyword>
<organism evidence="2 3">
    <name type="scientific">Nonomuraea monospora</name>
    <dbReference type="NCBI Taxonomy" id="568818"/>
    <lineage>
        <taxon>Bacteria</taxon>
        <taxon>Bacillati</taxon>
        <taxon>Actinomycetota</taxon>
        <taxon>Actinomycetes</taxon>
        <taxon>Streptosporangiales</taxon>
        <taxon>Streptosporangiaceae</taxon>
        <taxon>Nonomuraea</taxon>
    </lineage>
</organism>
<proteinExistence type="predicted"/>
<evidence type="ECO:0000313" key="2">
    <source>
        <dbReference type="EMBL" id="GAA2212511.1"/>
    </source>
</evidence>
<dbReference type="EMBL" id="BAAAQX010000027">
    <property type="protein sequence ID" value="GAA2212511.1"/>
    <property type="molecule type" value="Genomic_DNA"/>
</dbReference>
<gene>
    <name evidence="2" type="ORF">GCM10009850_079730</name>
</gene>
<evidence type="ECO:0000313" key="3">
    <source>
        <dbReference type="Proteomes" id="UP001499843"/>
    </source>
</evidence>